<protein>
    <submittedName>
        <fullName evidence="1">Uncharacterized protein</fullName>
    </submittedName>
</protein>
<dbReference type="EMBL" id="JH000477">
    <property type="protein sequence ID" value="EGV94018.1"/>
    <property type="molecule type" value="Genomic_DNA"/>
</dbReference>
<name>G3HL59_CRIGR</name>
<accession>G3HL59</accession>
<dbReference type="AlphaFoldDB" id="G3HL59"/>
<gene>
    <name evidence="1" type="ORF">I79_011444</name>
</gene>
<sequence length="99" mass="11143">MTEGTRTFLEHNIASGLSERRPFLLGQVLFHRASIQLLSLFCQVSGAADGHRDQRSLLTKLFDVVSHSFPESKTAKEPVNILLDTHYYRMNGFGETAYA</sequence>
<evidence type="ECO:0000313" key="2">
    <source>
        <dbReference type="Proteomes" id="UP000001075"/>
    </source>
</evidence>
<reference evidence="2" key="1">
    <citation type="journal article" date="2011" name="Nat. Biotechnol.">
        <title>The genomic sequence of the Chinese hamster ovary (CHO)-K1 cell line.</title>
        <authorList>
            <person name="Xu X."/>
            <person name="Nagarajan H."/>
            <person name="Lewis N.E."/>
            <person name="Pan S."/>
            <person name="Cai Z."/>
            <person name="Liu X."/>
            <person name="Chen W."/>
            <person name="Xie M."/>
            <person name="Wang W."/>
            <person name="Hammond S."/>
            <person name="Andersen M.R."/>
            <person name="Neff N."/>
            <person name="Passarelli B."/>
            <person name="Koh W."/>
            <person name="Fan H.C."/>
            <person name="Wang J."/>
            <person name="Gui Y."/>
            <person name="Lee K.H."/>
            <person name="Betenbaugh M.J."/>
            <person name="Quake S.R."/>
            <person name="Famili I."/>
            <person name="Palsson B.O."/>
            <person name="Wang J."/>
        </authorList>
    </citation>
    <scope>NUCLEOTIDE SEQUENCE [LARGE SCALE GENOMIC DNA]</scope>
    <source>
        <strain evidence="2">CHO K1 cell line</strain>
    </source>
</reference>
<evidence type="ECO:0000313" key="1">
    <source>
        <dbReference type="EMBL" id="EGV94018.1"/>
    </source>
</evidence>
<dbReference type="Proteomes" id="UP000001075">
    <property type="component" value="Unassembled WGS sequence"/>
</dbReference>
<organism evidence="1 2">
    <name type="scientific">Cricetulus griseus</name>
    <name type="common">Chinese hamster</name>
    <name type="synonym">Cricetulus barabensis griseus</name>
    <dbReference type="NCBI Taxonomy" id="10029"/>
    <lineage>
        <taxon>Eukaryota</taxon>
        <taxon>Metazoa</taxon>
        <taxon>Chordata</taxon>
        <taxon>Craniata</taxon>
        <taxon>Vertebrata</taxon>
        <taxon>Euteleostomi</taxon>
        <taxon>Mammalia</taxon>
        <taxon>Eutheria</taxon>
        <taxon>Euarchontoglires</taxon>
        <taxon>Glires</taxon>
        <taxon>Rodentia</taxon>
        <taxon>Myomorpha</taxon>
        <taxon>Muroidea</taxon>
        <taxon>Cricetidae</taxon>
        <taxon>Cricetinae</taxon>
        <taxon>Cricetulus</taxon>
    </lineage>
</organism>
<proteinExistence type="predicted"/>
<dbReference type="InParanoid" id="G3HL59"/>